<dbReference type="Proteomes" id="UP001054945">
    <property type="component" value="Unassembled WGS sequence"/>
</dbReference>
<name>A0AAV4VGY4_CAEEX</name>
<sequence>MHREPVLFHLPSISASRTCIVSFCLDICIREPVLFHLPRCYSHYREPVLFHLPHHLRREPVLFHLPRYLRARRKTCNVSHFASISASKTCIVFHLPRYCVENLYCFICLDICIYV</sequence>
<organism evidence="1 2">
    <name type="scientific">Caerostris extrusa</name>
    <name type="common">Bark spider</name>
    <name type="synonym">Caerostris bankana</name>
    <dbReference type="NCBI Taxonomy" id="172846"/>
    <lineage>
        <taxon>Eukaryota</taxon>
        <taxon>Metazoa</taxon>
        <taxon>Ecdysozoa</taxon>
        <taxon>Arthropoda</taxon>
        <taxon>Chelicerata</taxon>
        <taxon>Arachnida</taxon>
        <taxon>Araneae</taxon>
        <taxon>Araneomorphae</taxon>
        <taxon>Entelegynae</taxon>
        <taxon>Araneoidea</taxon>
        <taxon>Araneidae</taxon>
        <taxon>Caerostris</taxon>
    </lineage>
</organism>
<dbReference type="AlphaFoldDB" id="A0AAV4VGY4"/>
<proteinExistence type="predicted"/>
<comment type="caution">
    <text evidence="1">The sequence shown here is derived from an EMBL/GenBank/DDBJ whole genome shotgun (WGS) entry which is preliminary data.</text>
</comment>
<reference evidence="1 2" key="1">
    <citation type="submission" date="2021-06" db="EMBL/GenBank/DDBJ databases">
        <title>Caerostris extrusa draft genome.</title>
        <authorList>
            <person name="Kono N."/>
            <person name="Arakawa K."/>
        </authorList>
    </citation>
    <scope>NUCLEOTIDE SEQUENCE [LARGE SCALE GENOMIC DNA]</scope>
</reference>
<evidence type="ECO:0000313" key="2">
    <source>
        <dbReference type="Proteomes" id="UP001054945"/>
    </source>
</evidence>
<protein>
    <submittedName>
        <fullName evidence="1">Uncharacterized protein</fullName>
    </submittedName>
</protein>
<dbReference type="EMBL" id="BPLR01014432">
    <property type="protein sequence ID" value="GIY68745.1"/>
    <property type="molecule type" value="Genomic_DNA"/>
</dbReference>
<gene>
    <name evidence="1" type="ORF">CEXT_32071</name>
</gene>
<accession>A0AAV4VGY4</accession>
<evidence type="ECO:0000313" key="1">
    <source>
        <dbReference type="EMBL" id="GIY68745.1"/>
    </source>
</evidence>
<keyword evidence="2" id="KW-1185">Reference proteome</keyword>